<dbReference type="PRINTS" id="PR00410">
    <property type="entry name" value="PHEHYDRXLASE"/>
</dbReference>
<evidence type="ECO:0000313" key="4">
    <source>
        <dbReference type="EMBL" id="RCF51331.1"/>
    </source>
</evidence>
<feature type="binding site" evidence="2">
    <location>
        <position position="255"/>
    </location>
    <ligand>
        <name>[2Fe-2S] cluster</name>
        <dbReference type="ChEBI" id="CHEBI:190135"/>
    </ligand>
</feature>
<evidence type="ECO:0000313" key="5">
    <source>
        <dbReference type="Proteomes" id="UP000253075"/>
    </source>
</evidence>
<dbReference type="InterPro" id="IPR001433">
    <property type="entry name" value="OxRdtase_FAD/NAD-bd"/>
</dbReference>
<evidence type="ECO:0000256" key="1">
    <source>
        <dbReference type="PIRSR" id="PIRSR006816-1"/>
    </source>
</evidence>
<comment type="cofactor">
    <cofactor evidence="1">
        <name>FAD</name>
        <dbReference type="ChEBI" id="CHEBI:57692"/>
    </cofactor>
    <text evidence="1">Binds 1 FAD per subunit.</text>
</comment>
<feature type="domain" description="FAD-binding FR-type" evidence="3">
    <location>
        <begin position="21"/>
        <end position="112"/>
    </location>
</feature>
<dbReference type="InterPro" id="IPR050353">
    <property type="entry name" value="PyrK_electron_transfer"/>
</dbReference>
<dbReference type="InterPro" id="IPR012165">
    <property type="entry name" value="Cyt_c3_hydrogenase_gsu"/>
</dbReference>
<dbReference type="RefSeq" id="WP_113994501.1">
    <property type="nucleotide sequence ID" value="NZ_CP095280.1"/>
</dbReference>
<dbReference type="Pfam" id="PF00175">
    <property type="entry name" value="NAD_binding_1"/>
    <property type="match status" value="1"/>
</dbReference>
<dbReference type="Gene3D" id="2.40.30.10">
    <property type="entry name" value="Translation factors"/>
    <property type="match status" value="1"/>
</dbReference>
<dbReference type="InterPro" id="IPR017927">
    <property type="entry name" value="FAD-bd_FR_type"/>
</dbReference>
<dbReference type="InterPro" id="IPR017938">
    <property type="entry name" value="Riboflavin_synthase-like_b-brl"/>
</dbReference>
<dbReference type="PIRSF" id="PIRSF006816">
    <property type="entry name" value="Cyc3_hyd_g"/>
    <property type="match status" value="1"/>
</dbReference>
<dbReference type="Proteomes" id="UP000253075">
    <property type="component" value="Unassembled WGS sequence"/>
</dbReference>
<dbReference type="SUPFAM" id="SSF63380">
    <property type="entry name" value="Riboflavin synthase domain-like"/>
    <property type="match status" value="1"/>
</dbReference>
<name>A0ABD7GAT1_AERHY</name>
<feature type="binding site" evidence="1">
    <location>
        <begin position="80"/>
        <end position="82"/>
    </location>
    <ligand>
        <name>FAD</name>
        <dbReference type="ChEBI" id="CHEBI:57692"/>
    </ligand>
</feature>
<dbReference type="PANTHER" id="PTHR43513:SF1">
    <property type="entry name" value="ANAEROBIC SULFITE REDUCTASE SUBUNIT B"/>
    <property type="match status" value="1"/>
</dbReference>
<comment type="caution">
    <text evidence="4">The sequence shown here is derived from an EMBL/GenBank/DDBJ whole genome shotgun (WGS) entry which is preliminary data.</text>
</comment>
<keyword evidence="2" id="KW-0411">Iron-sulfur</keyword>
<organism evidence="4 5">
    <name type="scientific">Aeromonas hydrophila</name>
    <dbReference type="NCBI Taxonomy" id="644"/>
    <lineage>
        <taxon>Bacteria</taxon>
        <taxon>Pseudomonadati</taxon>
        <taxon>Pseudomonadota</taxon>
        <taxon>Gammaproteobacteria</taxon>
        <taxon>Aeromonadales</taxon>
        <taxon>Aeromonadaceae</taxon>
        <taxon>Aeromonas</taxon>
    </lineage>
</organism>
<keyword evidence="1" id="KW-0285">Flavoprotein</keyword>
<keyword evidence="2" id="KW-0479">Metal-binding</keyword>
<dbReference type="InterPro" id="IPR014260">
    <property type="entry name" value="Sulphite_reductase_B"/>
</dbReference>
<gene>
    <name evidence="4" type="ORF">C6C11_05715</name>
</gene>
<reference evidence="5" key="2">
    <citation type="submission" date="2018-02" db="EMBL/GenBank/DDBJ databases">
        <title>Phenotypic characterization and whole genome analysis of multidrug-resistant, extended-spectrum beta-lactamase-producing bacteria isolated from dogs in Germany.</title>
        <authorList>
            <person name="Williamson C."/>
        </authorList>
    </citation>
    <scope>NUCLEOTIDE SEQUENCE [LARGE SCALE GENOMIC DNA]</scope>
    <source>
        <strain evidence="5">AFG_SD03_1510_Ahy_093</strain>
    </source>
</reference>
<dbReference type="PANTHER" id="PTHR43513">
    <property type="entry name" value="DIHYDROOROTATE DEHYDROGENASE B (NAD(+)), ELECTRON TRANSFER SUBUNIT"/>
    <property type="match status" value="1"/>
</dbReference>
<feature type="binding site" evidence="2">
    <location>
        <position position="263"/>
    </location>
    <ligand>
        <name>[2Fe-2S] cluster</name>
        <dbReference type="ChEBI" id="CHEBI:190135"/>
    </ligand>
</feature>
<protein>
    <submittedName>
        <fullName evidence="4">Anaerobic sulfite reductase subunit AsrB</fullName>
    </submittedName>
</protein>
<dbReference type="SUPFAM" id="SSF52343">
    <property type="entry name" value="Ferredoxin reductase-like, C-terminal NADP-linked domain"/>
    <property type="match status" value="1"/>
</dbReference>
<keyword evidence="2" id="KW-0001">2Fe-2S</keyword>
<feature type="binding site" evidence="2">
    <location>
        <position position="247"/>
    </location>
    <ligand>
        <name>[2Fe-2S] cluster</name>
        <dbReference type="ChEBI" id="CHEBI:190135"/>
    </ligand>
</feature>
<keyword evidence="2" id="KW-0408">Iron</keyword>
<dbReference type="Gene3D" id="3.40.50.80">
    <property type="entry name" value="Nucleotide-binding domain of ferredoxin-NADP reductase (FNR) module"/>
    <property type="match status" value="1"/>
</dbReference>
<dbReference type="PROSITE" id="PS51384">
    <property type="entry name" value="FAD_FR"/>
    <property type="match status" value="1"/>
</dbReference>
<evidence type="ECO:0000259" key="3">
    <source>
        <dbReference type="PROSITE" id="PS51384"/>
    </source>
</evidence>
<keyword evidence="1" id="KW-0274">FAD</keyword>
<feature type="binding site" evidence="2">
    <location>
        <position position="252"/>
    </location>
    <ligand>
        <name>[2Fe-2S] cluster</name>
        <dbReference type="ChEBI" id="CHEBI:190135"/>
    </ligand>
</feature>
<dbReference type="InterPro" id="IPR019480">
    <property type="entry name" value="Dihydroorotate_DH_Fe-S-bd"/>
</dbReference>
<dbReference type="NCBIfam" id="TIGR02911">
    <property type="entry name" value="sulfite_red_B"/>
    <property type="match status" value="1"/>
</dbReference>
<reference evidence="4 5" key="1">
    <citation type="journal article" date="2018" name="PLoS ONE">
        <title>Phenotypic characterization and whole genome analysis of extended-spectrum beta-lactamase-producing bacteria isolated from dogs in Germany.</title>
        <authorList>
            <person name="Boehmer T."/>
            <person name="Vogler A.J."/>
            <person name="Thomas A."/>
            <person name="Sauer S."/>
            <person name="Hergenroether M."/>
            <person name="Straubinger R.K."/>
            <person name="Birdsell D."/>
            <person name="Keim P."/>
            <person name="Sahl J.W."/>
            <person name="Williamson C.H."/>
            <person name="Riehm J.M."/>
        </authorList>
    </citation>
    <scope>NUCLEOTIDE SEQUENCE [LARGE SCALE GENOMIC DNA]</scope>
    <source>
        <strain evidence="4 5">AFG_SD03_1510_Ahy_093</strain>
    </source>
</reference>
<dbReference type="Pfam" id="PF10418">
    <property type="entry name" value="DHODB_Fe-S_bind"/>
    <property type="match status" value="1"/>
</dbReference>
<dbReference type="InterPro" id="IPR039261">
    <property type="entry name" value="FNR_nucleotide-bd"/>
</dbReference>
<comment type="cofactor">
    <cofactor evidence="2">
        <name>[2Fe-2S] cluster</name>
        <dbReference type="ChEBI" id="CHEBI:190135"/>
    </cofactor>
    <text evidence="2">Binds 1 [2Fe-2S] cluster per subunit.</text>
</comment>
<sequence length="279" mass="31792">MCQCQQTATAEQRQDVVENRLLPKAYTILAIERHTELEWNFRVSRDFDVHYGQFVEISLPTVGEAPISVSDYGDGYVDLLIRKVGKVTDALFALDVGDKVWMRGVHGNGYPLETYRNQHLIVVAGGTGVAPVKGLLRRFSKHPEQVKSLDMILGFKNEQAVLYRHEMQLWADQQNLIVTLDEGEESEQFRIGRVTDYIDQLNLADKEDIQAIVVGPPIMIRFVVLALLERGIPKDRIWVDYERRMACAVGKCGHCRMGDTYICVDGPVFRFDRAQHLID</sequence>
<proteinExistence type="predicted"/>
<dbReference type="EMBL" id="PUTQ01000006">
    <property type="protein sequence ID" value="RCF51331.1"/>
    <property type="molecule type" value="Genomic_DNA"/>
</dbReference>
<dbReference type="AlphaFoldDB" id="A0ABD7GAT1"/>
<accession>A0ABD7GAT1</accession>
<dbReference type="CDD" id="cd06221">
    <property type="entry name" value="sulfite_reductase_like"/>
    <property type="match status" value="1"/>
</dbReference>
<evidence type="ECO:0000256" key="2">
    <source>
        <dbReference type="PIRSR" id="PIRSR006816-2"/>
    </source>
</evidence>